<gene>
    <name evidence="1" type="ORF">B5808_20535</name>
</gene>
<proteinExistence type="predicted"/>
<evidence type="ECO:0000313" key="2">
    <source>
        <dbReference type="Proteomes" id="UP000192775"/>
    </source>
</evidence>
<reference evidence="1 2" key="1">
    <citation type="submission" date="2017-04" db="EMBL/GenBank/DDBJ databases">
        <authorList>
            <person name="Afonso C.L."/>
            <person name="Miller P.J."/>
            <person name="Scott M.A."/>
            <person name="Spackman E."/>
            <person name="Goraichik I."/>
            <person name="Dimitrov K.M."/>
            <person name="Suarez D.L."/>
            <person name="Swayne D.E."/>
        </authorList>
    </citation>
    <scope>NUCLEOTIDE SEQUENCE [LARGE SCALE GENOMIC DNA]</scope>
    <source>
        <strain evidence="2">XA(T)</strain>
        <plasmid evidence="2">Plasmid unnamed2</plasmid>
    </source>
</reference>
<organism evidence="1 2">
    <name type="scientific">Cnuibacter physcomitrellae</name>
    <dbReference type="NCBI Taxonomy" id="1619308"/>
    <lineage>
        <taxon>Bacteria</taxon>
        <taxon>Bacillati</taxon>
        <taxon>Actinomycetota</taxon>
        <taxon>Actinomycetes</taxon>
        <taxon>Micrococcales</taxon>
        <taxon>Microbacteriaceae</taxon>
        <taxon>Cnuibacter</taxon>
    </lineage>
</organism>
<keyword evidence="1" id="KW-0614">Plasmid</keyword>
<geneLocation type="plasmid" evidence="1">
    <name>unnamed2</name>
</geneLocation>
<evidence type="ECO:0000313" key="1">
    <source>
        <dbReference type="EMBL" id="ARJ07780.1"/>
    </source>
</evidence>
<dbReference type="KEGG" id="cphy:B5808_20535"/>
<sequence length="139" mass="14752">MTIPVPSFPVIRSTLRDDATGELVVNDTSYPLAGDTISRTRTGVIAYTASRARELGRPVRLRATEPGGGTFDVAVSGDGYVQTLRPDHSVDEPRPGQTRLVEQGTCRSCGGETDVSENFCAFCGTKDPLSAIVTPGEHA</sequence>
<accession>A0A1X9M0D9</accession>
<name>A0A1X9M0D9_9MICO</name>
<protein>
    <submittedName>
        <fullName evidence="1">Uncharacterized protein</fullName>
    </submittedName>
</protein>
<dbReference type="EMBL" id="CP020717">
    <property type="protein sequence ID" value="ARJ07780.1"/>
    <property type="molecule type" value="Genomic_DNA"/>
</dbReference>
<dbReference type="RefSeq" id="WP_085021912.1">
    <property type="nucleotide sequence ID" value="NZ_BMHD01000004.1"/>
</dbReference>
<dbReference type="Proteomes" id="UP000192775">
    <property type="component" value="Plasmid unnamed2"/>
</dbReference>
<keyword evidence="2" id="KW-1185">Reference proteome</keyword>
<dbReference type="AlphaFoldDB" id="A0A1X9M0D9"/>